<dbReference type="SUPFAM" id="SSF69318">
    <property type="entry name" value="Integrin alpha N-terminal domain"/>
    <property type="match status" value="1"/>
</dbReference>
<dbReference type="InterPro" id="IPR026444">
    <property type="entry name" value="Secre_tail"/>
</dbReference>
<dbReference type="NCBIfam" id="TIGR04183">
    <property type="entry name" value="Por_Secre_tail"/>
    <property type="match status" value="1"/>
</dbReference>
<reference evidence="4" key="1">
    <citation type="journal article" date="2019" name="Int. J. Syst. Evol. Microbiol.">
        <title>The Global Catalogue of Microorganisms (GCM) 10K type strain sequencing project: providing services to taxonomists for standard genome sequencing and annotation.</title>
        <authorList>
            <consortium name="The Broad Institute Genomics Platform"/>
            <consortium name="The Broad Institute Genome Sequencing Center for Infectious Disease"/>
            <person name="Wu L."/>
            <person name="Ma J."/>
        </authorList>
    </citation>
    <scope>NUCLEOTIDE SEQUENCE [LARGE SCALE GENOMIC DNA]</scope>
    <source>
        <strain evidence="4">JCM 17225</strain>
    </source>
</reference>
<comment type="caution">
    <text evidence="3">The sequence shown here is derived from an EMBL/GenBank/DDBJ whole genome shotgun (WGS) entry which is preliminary data.</text>
</comment>
<dbReference type="Pfam" id="PF18962">
    <property type="entry name" value="Por_Secre_tail"/>
    <property type="match status" value="1"/>
</dbReference>
<dbReference type="Gene3D" id="2.130.10.130">
    <property type="entry name" value="Integrin alpha, N-terminal"/>
    <property type="match status" value="1"/>
</dbReference>
<protein>
    <recommendedName>
        <fullName evidence="2">Secretion system C-terminal sorting domain-containing protein</fullName>
    </recommendedName>
</protein>
<dbReference type="Proteomes" id="UP001501469">
    <property type="component" value="Unassembled WGS sequence"/>
</dbReference>
<evidence type="ECO:0000259" key="2">
    <source>
        <dbReference type="Pfam" id="PF18962"/>
    </source>
</evidence>
<accession>A0ABP7UAL7</accession>
<keyword evidence="4" id="KW-1185">Reference proteome</keyword>
<keyword evidence="1" id="KW-0732">Signal</keyword>
<dbReference type="EMBL" id="BAABDK010000017">
    <property type="protein sequence ID" value="GAA4039014.1"/>
    <property type="molecule type" value="Genomic_DNA"/>
</dbReference>
<dbReference type="PANTHER" id="PTHR46580">
    <property type="entry name" value="SENSOR KINASE-RELATED"/>
    <property type="match status" value="1"/>
</dbReference>
<gene>
    <name evidence="3" type="ORF">GCM10022409_25840</name>
</gene>
<evidence type="ECO:0000313" key="3">
    <source>
        <dbReference type="EMBL" id="GAA4039014.1"/>
    </source>
</evidence>
<feature type="domain" description="Secretion system C-terminal sorting" evidence="2">
    <location>
        <begin position="125"/>
        <end position="197"/>
    </location>
</feature>
<evidence type="ECO:0000256" key="1">
    <source>
        <dbReference type="ARBA" id="ARBA00022729"/>
    </source>
</evidence>
<name>A0ABP7UAL7_9BACT</name>
<dbReference type="Pfam" id="PF13517">
    <property type="entry name" value="FG-GAP_3"/>
    <property type="match status" value="1"/>
</dbReference>
<proteinExistence type="predicted"/>
<sequence>MLLGQAGGSFGAVVTYATGPLGNSPSGVVLGDVTGDGRLDIITSNYGTNTVGVLPGQASGFGAVQSFSMGANSRPNAVAVGDVNGNGRLDIATANYGTDAVGVLLNTGTYTPLATARLLSAELSLFPNPARGSFTVQLPAAWFAAAQVEVLNALGQVVRRFAAESPRFMVETAGLSPGVYTLRLGVSAGTVARRVVVE</sequence>
<evidence type="ECO:0000313" key="4">
    <source>
        <dbReference type="Proteomes" id="UP001501469"/>
    </source>
</evidence>
<dbReference type="InterPro" id="IPR028994">
    <property type="entry name" value="Integrin_alpha_N"/>
</dbReference>
<organism evidence="3 4">
    <name type="scientific">Hymenobacter glaciei</name>
    <dbReference type="NCBI Taxonomy" id="877209"/>
    <lineage>
        <taxon>Bacteria</taxon>
        <taxon>Pseudomonadati</taxon>
        <taxon>Bacteroidota</taxon>
        <taxon>Cytophagia</taxon>
        <taxon>Cytophagales</taxon>
        <taxon>Hymenobacteraceae</taxon>
        <taxon>Hymenobacter</taxon>
    </lineage>
</organism>
<dbReference type="InterPro" id="IPR013517">
    <property type="entry name" value="FG-GAP"/>
</dbReference>